<dbReference type="Gene3D" id="3.30.70.330">
    <property type="match status" value="1"/>
</dbReference>
<dbReference type="InParanoid" id="A0A0C3H302"/>
<evidence type="ECO:0008006" key="5">
    <source>
        <dbReference type="Google" id="ProtNLM"/>
    </source>
</evidence>
<keyword evidence="4" id="KW-1185">Reference proteome</keyword>
<gene>
    <name evidence="3" type="ORF">OIDMADRAFT_52380</name>
</gene>
<dbReference type="GO" id="GO:0003676">
    <property type="term" value="F:nucleic acid binding"/>
    <property type="evidence" value="ECO:0007669"/>
    <property type="project" value="InterPro"/>
</dbReference>
<evidence type="ECO:0000256" key="1">
    <source>
        <dbReference type="ARBA" id="ARBA00008209"/>
    </source>
</evidence>
<accession>A0A0C3H302</accession>
<reference evidence="4" key="2">
    <citation type="submission" date="2015-01" db="EMBL/GenBank/DDBJ databases">
        <title>Evolutionary Origins and Diversification of the Mycorrhizal Mutualists.</title>
        <authorList>
            <consortium name="DOE Joint Genome Institute"/>
            <consortium name="Mycorrhizal Genomics Consortium"/>
            <person name="Kohler A."/>
            <person name="Kuo A."/>
            <person name="Nagy L.G."/>
            <person name="Floudas D."/>
            <person name="Copeland A."/>
            <person name="Barry K.W."/>
            <person name="Cichocki N."/>
            <person name="Veneault-Fourrey C."/>
            <person name="LaButti K."/>
            <person name="Lindquist E.A."/>
            <person name="Lipzen A."/>
            <person name="Lundell T."/>
            <person name="Morin E."/>
            <person name="Murat C."/>
            <person name="Riley R."/>
            <person name="Ohm R."/>
            <person name="Sun H."/>
            <person name="Tunlid A."/>
            <person name="Henrissat B."/>
            <person name="Grigoriev I.V."/>
            <person name="Hibbett D.S."/>
            <person name="Martin F."/>
        </authorList>
    </citation>
    <scope>NUCLEOTIDE SEQUENCE [LARGE SCALE GENOMIC DNA]</scope>
    <source>
        <strain evidence="4">Zn</strain>
    </source>
</reference>
<protein>
    <recommendedName>
        <fullName evidence="5">Calcipressin</fullName>
    </recommendedName>
</protein>
<dbReference type="Proteomes" id="UP000054321">
    <property type="component" value="Unassembled WGS sequence"/>
</dbReference>
<dbReference type="AlphaFoldDB" id="A0A0C3H302"/>
<dbReference type="HOGENOM" id="CLU_050705_0_0_1"/>
<dbReference type="SUPFAM" id="SSF54928">
    <property type="entry name" value="RNA-binding domain, RBD"/>
    <property type="match status" value="1"/>
</dbReference>
<dbReference type="GO" id="GO:0005737">
    <property type="term" value="C:cytoplasm"/>
    <property type="evidence" value="ECO:0007669"/>
    <property type="project" value="TreeGrafter"/>
</dbReference>
<name>A0A0C3H302_OIDMZ</name>
<dbReference type="OrthoDB" id="17212at2759"/>
<dbReference type="InterPro" id="IPR006931">
    <property type="entry name" value="Calcipressin"/>
</dbReference>
<evidence type="ECO:0000256" key="2">
    <source>
        <dbReference type="SAM" id="MobiDB-lite"/>
    </source>
</evidence>
<dbReference type="InterPro" id="IPR012677">
    <property type="entry name" value="Nucleotide-bd_a/b_plait_sf"/>
</dbReference>
<dbReference type="STRING" id="913774.A0A0C3H302"/>
<dbReference type="GO" id="GO:0019722">
    <property type="term" value="P:calcium-mediated signaling"/>
    <property type="evidence" value="ECO:0007669"/>
    <property type="project" value="InterPro"/>
</dbReference>
<dbReference type="GO" id="GO:0008597">
    <property type="term" value="F:calcium-dependent protein serine/threonine phosphatase regulator activity"/>
    <property type="evidence" value="ECO:0007669"/>
    <property type="project" value="TreeGrafter"/>
</dbReference>
<evidence type="ECO:0000313" key="3">
    <source>
        <dbReference type="EMBL" id="KIN02541.1"/>
    </source>
</evidence>
<evidence type="ECO:0000313" key="4">
    <source>
        <dbReference type="Proteomes" id="UP000054321"/>
    </source>
</evidence>
<feature type="region of interest" description="Disordered" evidence="2">
    <location>
        <begin position="154"/>
        <end position="230"/>
    </location>
</feature>
<proteinExistence type="inferred from homology"/>
<dbReference type="PANTHER" id="PTHR10300:SF14">
    <property type="entry name" value="PROTEIN SARAH"/>
    <property type="match status" value="1"/>
</dbReference>
<feature type="compositionally biased region" description="Polar residues" evidence="2">
    <location>
        <begin position="210"/>
        <end position="219"/>
    </location>
</feature>
<feature type="compositionally biased region" description="Polar residues" evidence="2">
    <location>
        <begin position="154"/>
        <end position="165"/>
    </location>
</feature>
<comment type="similarity">
    <text evidence="1">Belongs to the RCAN family.</text>
</comment>
<dbReference type="EMBL" id="KN832874">
    <property type="protein sequence ID" value="KIN02541.1"/>
    <property type="molecule type" value="Genomic_DNA"/>
</dbReference>
<dbReference type="Pfam" id="PF04847">
    <property type="entry name" value="Calcipressin"/>
    <property type="match status" value="1"/>
</dbReference>
<sequence length="230" mass="25198">MSIDLSTLPPLTSPTAPSNTLLITNLKDAEIFRPDNLQTIRELIDASAPIHVWAPLKSFRRIIVSFMEEKDAVRIKDILDGEEIMGVAVKVYFGQPTPIEPRDEHLPLPDAGKLFFISPPPSPPHGWEVKLEGAPNKQVHAEDLAEALASLHSRAQATAQAQSMNAPRKGTRHARSGSTTIYNPSEHGLSPDLPAIEVEDLSGDSDVSPIEQQKSTFTHTARPPVELMQQ</sequence>
<dbReference type="InterPro" id="IPR035979">
    <property type="entry name" value="RBD_domain_sf"/>
</dbReference>
<dbReference type="PANTHER" id="PTHR10300">
    <property type="entry name" value="CALCIPRESSIN"/>
    <property type="match status" value="1"/>
</dbReference>
<reference evidence="3 4" key="1">
    <citation type="submission" date="2014-04" db="EMBL/GenBank/DDBJ databases">
        <authorList>
            <consortium name="DOE Joint Genome Institute"/>
            <person name="Kuo A."/>
            <person name="Martino E."/>
            <person name="Perotto S."/>
            <person name="Kohler A."/>
            <person name="Nagy L.G."/>
            <person name="Floudas D."/>
            <person name="Copeland A."/>
            <person name="Barry K.W."/>
            <person name="Cichocki N."/>
            <person name="Veneault-Fourrey C."/>
            <person name="LaButti K."/>
            <person name="Lindquist E.A."/>
            <person name="Lipzen A."/>
            <person name="Lundell T."/>
            <person name="Morin E."/>
            <person name="Murat C."/>
            <person name="Sun H."/>
            <person name="Tunlid A."/>
            <person name="Henrissat B."/>
            <person name="Grigoriev I.V."/>
            <person name="Hibbett D.S."/>
            <person name="Martin F."/>
            <person name="Nordberg H.P."/>
            <person name="Cantor M.N."/>
            <person name="Hua S.X."/>
        </authorList>
    </citation>
    <scope>NUCLEOTIDE SEQUENCE [LARGE SCALE GENOMIC DNA]</scope>
    <source>
        <strain evidence="3 4">Zn</strain>
    </source>
</reference>
<dbReference type="FunFam" id="3.30.70.330:FF:000503">
    <property type="entry name" value="Calcineurin binding protein, putative"/>
    <property type="match status" value="1"/>
</dbReference>
<dbReference type="GO" id="GO:0005634">
    <property type="term" value="C:nucleus"/>
    <property type="evidence" value="ECO:0007669"/>
    <property type="project" value="TreeGrafter"/>
</dbReference>
<organism evidence="3 4">
    <name type="scientific">Oidiodendron maius (strain Zn)</name>
    <dbReference type="NCBI Taxonomy" id="913774"/>
    <lineage>
        <taxon>Eukaryota</taxon>
        <taxon>Fungi</taxon>
        <taxon>Dikarya</taxon>
        <taxon>Ascomycota</taxon>
        <taxon>Pezizomycotina</taxon>
        <taxon>Leotiomycetes</taxon>
        <taxon>Leotiomycetes incertae sedis</taxon>
        <taxon>Myxotrichaceae</taxon>
        <taxon>Oidiodendron</taxon>
    </lineage>
</organism>